<dbReference type="AlphaFoldDB" id="A0A1F6VPU5"/>
<protein>
    <submittedName>
        <fullName evidence="1">Uncharacterized protein</fullName>
    </submittedName>
</protein>
<evidence type="ECO:0000313" key="2">
    <source>
        <dbReference type="Proteomes" id="UP000177112"/>
    </source>
</evidence>
<reference evidence="1 2" key="1">
    <citation type="journal article" date="2016" name="Nat. Commun.">
        <title>Thousands of microbial genomes shed light on interconnected biogeochemical processes in an aquifer system.</title>
        <authorList>
            <person name="Anantharaman K."/>
            <person name="Brown C.T."/>
            <person name="Hug L.A."/>
            <person name="Sharon I."/>
            <person name="Castelle C.J."/>
            <person name="Probst A.J."/>
            <person name="Thomas B.C."/>
            <person name="Singh A."/>
            <person name="Wilkins M.J."/>
            <person name="Karaoz U."/>
            <person name="Brodie E.L."/>
            <person name="Williams K.H."/>
            <person name="Hubbard S.S."/>
            <person name="Banfield J.F."/>
        </authorList>
    </citation>
    <scope>NUCLEOTIDE SEQUENCE [LARGE SCALE GENOMIC DNA]</scope>
</reference>
<comment type="caution">
    <text evidence="1">The sequence shown here is derived from an EMBL/GenBank/DDBJ whole genome shotgun (WGS) entry which is preliminary data.</text>
</comment>
<evidence type="ECO:0000313" key="1">
    <source>
        <dbReference type="EMBL" id="OGI71634.1"/>
    </source>
</evidence>
<name>A0A1F6VPU5_9BACT</name>
<proteinExistence type="predicted"/>
<dbReference type="STRING" id="1801748.A3B84_00055"/>
<gene>
    <name evidence="1" type="ORF">A3B84_00055</name>
</gene>
<organism evidence="1 2">
    <name type="scientific">Candidatus Nomurabacteria bacterium RIFCSPHIGHO2_02_FULL_35_13</name>
    <dbReference type="NCBI Taxonomy" id="1801748"/>
    <lineage>
        <taxon>Bacteria</taxon>
        <taxon>Candidatus Nomuraibacteriota</taxon>
    </lineage>
</organism>
<dbReference type="Proteomes" id="UP000177112">
    <property type="component" value="Unassembled WGS sequence"/>
</dbReference>
<sequence>MINNNDIKKSFNKKKNFWEIDKIKEGFKKFFNENNRYPTATEIDECSYLPASRTLQRRFNGVVGLRQALKLDITDFTKGKVRSEKAKNVNKRAYTLEKNIYDFLNKKFGVEFVHREYFFSDDHRTRTDFFVYHKHGQFSVDVFYPSNKHNFIGCLNSKMRTYRSDVMMQYPVIFLQMNENLKREDIDKVLINKKNKLRSDQQVMCYEEFKNFCSKKTSNTVI</sequence>
<accession>A0A1F6VPU5</accession>
<dbReference type="EMBL" id="MFTY01000004">
    <property type="protein sequence ID" value="OGI71634.1"/>
    <property type="molecule type" value="Genomic_DNA"/>
</dbReference>